<feature type="compositionally biased region" description="Polar residues" evidence="1">
    <location>
        <begin position="487"/>
        <end position="496"/>
    </location>
</feature>
<evidence type="ECO:0000256" key="2">
    <source>
        <dbReference type="SAM" id="Phobius"/>
    </source>
</evidence>
<sequence>MADSHSEPEKYSLDEMMERLGKSSTSNETEGELVTRADGTQALKVRKRKRRTEQPIKAKAAKTRKIRIIQVTILLILMMILGLGAAGLFVYSNSAPFRTRLLTKISQGTGASADVAQFRVTPLGVNSTRINLQWPENQLLQDLALTRVKADLSPSSYFGKSWSGNEAEAVQATLVMKLPPAGLSTSENAADFSAMHFNRLSANQLNITLNQGDSRMLQLNDTEGSFYQNLDAGNPELRLNKGSLSIANWPTLNLDRASITFQGNDINIGFLRLATSPNDRGTLALSGKISPYSPDTRNTLDITLSEFKISELMGSMSFLLPGKVDTREVEGSNTLTFGLGANPDADLKVSFASSLSSTLGIERFPFLYQLSRRFDDQWFLHPIFESKAIGQLERKGKNVMLTNLELEHRGKIAIVGNLSANQDEVLSGNLDLGVSPTLITNSGDARLDAIFSPVRDGFRWISLKASGIASDPNDNFESIYLNADPSTANLHNNSQAPADKSKEDTETAPELNSDEMWKYLSNSPR</sequence>
<comment type="caution">
    <text evidence="3">The sequence shown here is derived from an EMBL/GenBank/DDBJ whole genome shotgun (WGS) entry which is preliminary data.</text>
</comment>
<feature type="transmembrane region" description="Helical" evidence="2">
    <location>
        <begin position="68"/>
        <end position="91"/>
    </location>
</feature>
<evidence type="ECO:0000313" key="4">
    <source>
        <dbReference type="Proteomes" id="UP000603141"/>
    </source>
</evidence>
<evidence type="ECO:0008006" key="5">
    <source>
        <dbReference type="Google" id="ProtNLM"/>
    </source>
</evidence>
<keyword evidence="4" id="KW-1185">Reference proteome</keyword>
<name>A0A934VQ03_9BACT</name>
<feature type="region of interest" description="Disordered" evidence="1">
    <location>
        <begin position="487"/>
        <end position="525"/>
    </location>
</feature>
<dbReference type="AlphaFoldDB" id="A0A934VQ03"/>
<feature type="region of interest" description="Disordered" evidence="1">
    <location>
        <begin position="1"/>
        <end position="40"/>
    </location>
</feature>
<organism evidence="3 4">
    <name type="scientific">Luteolibacter pohnpeiensis</name>
    <dbReference type="NCBI Taxonomy" id="454153"/>
    <lineage>
        <taxon>Bacteria</taxon>
        <taxon>Pseudomonadati</taxon>
        <taxon>Verrucomicrobiota</taxon>
        <taxon>Verrucomicrobiia</taxon>
        <taxon>Verrucomicrobiales</taxon>
        <taxon>Verrucomicrobiaceae</taxon>
        <taxon>Luteolibacter</taxon>
    </lineage>
</organism>
<evidence type="ECO:0000313" key="3">
    <source>
        <dbReference type="EMBL" id="MBK1881586.1"/>
    </source>
</evidence>
<proteinExistence type="predicted"/>
<gene>
    <name evidence="3" type="ORF">JIN85_04120</name>
</gene>
<evidence type="ECO:0000256" key="1">
    <source>
        <dbReference type="SAM" id="MobiDB-lite"/>
    </source>
</evidence>
<keyword evidence="2" id="KW-0472">Membrane</keyword>
<feature type="compositionally biased region" description="Basic and acidic residues" evidence="1">
    <location>
        <begin position="1"/>
        <end position="21"/>
    </location>
</feature>
<keyword evidence="2" id="KW-0812">Transmembrane</keyword>
<dbReference type="Proteomes" id="UP000603141">
    <property type="component" value="Unassembled WGS sequence"/>
</dbReference>
<keyword evidence="2" id="KW-1133">Transmembrane helix</keyword>
<reference evidence="3" key="1">
    <citation type="submission" date="2021-01" db="EMBL/GenBank/DDBJ databases">
        <title>Modified the classification status of verrucomicrobia.</title>
        <authorList>
            <person name="Feng X."/>
        </authorList>
    </citation>
    <scope>NUCLEOTIDE SEQUENCE</scope>
    <source>
        <strain evidence="3">KCTC 22041</strain>
    </source>
</reference>
<dbReference type="EMBL" id="JAENIJ010000004">
    <property type="protein sequence ID" value="MBK1881586.1"/>
    <property type="molecule type" value="Genomic_DNA"/>
</dbReference>
<dbReference type="RefSeq" id="WP_200267919.1">
    <property type="nucleotide sequence ID" value="NZ_JAENIJ010000004.1"/>
</dbReference>
<accession>A0A934VQ03</accession>
<protein>
    <recommendedName>
        <fullName evidence="5">AsmA-like C-terminal domain-containing protein</fullName>
    </recommendedName>
</protein>